<protein>
    <recommendedName>
        <fullName evidence="2">NAD(P)-binding domain-containing protein</fullName>
    </recommendedName>
</protein>
<sequence length="146" mass="16124">MSKIKNPTNSRNILITGGAGFIGANLVKYFLDKEGYDITLFDNLSAETESNLNRAIRDSEQKSKINFIKGDILDYSSLNKAIKGHSEAIHLAAHTRVTKSLKNPKENFEVNSIGAFNVIEVARKNRIKKFIFASSNATAGEQIPPI</sequence>
<dbReference type="InterPro" id="IPR016040">
    <property type="entry name" value="NAD(P)-bd_dom"/>
</dbReference>
<keyword evidence="1" id="KW-0812">Transmembrane</keyword>
<reference evidence="3" key="1">
    <citation type="journal article" date="2014" name="Front. Microbiol.">
        <title>High frequency of phylogenetically diverse reductive dehalogenase-homologous genes in deep subseafloor sedimentary metagenomes.</title>
        <authorList>
            <person name="Kawai M."/>
            <person name="Futagami T."/>
            <person name="Toyoda A."/>
            <person name="Takaki Y."/>
            <person name="Nishi S."/>
            <person name="Hori S."/>
            <person name="Arai W."/>
            <person name="Tsubouchi T."/>
            <person name="Morono Y."/>
            <person name="Uchiyama I."/>
            <person name="Ito T."/>
            <person name="Fujiyama A."/>
            <person name="Inagaki F."/>
            <person name="Takami H."/>
        </authorList>
    </citation>
    <scope>NUCLEOTIDE SEQUENCE</scope>
    <source>
        <strain evidence="3">Expedition CK06-06</strain>
    </source>
</reference>
<dbReference type="EMBL" id="BARS01055785">
    <property type="protein sequence ID" value="GAG48946.1"/>
    <property type="molecule type" value="Genomic_DNA"/>
</dbReference>
<feature type="non-terminal residue" evidence="3">
    <location>
        <position position="146"/>
    </location>
</feature>
<comment type="caution">
    <text evidence="3">The sequence shown here is derived from an EMBL/GenBank/DDBJ whole genome shotgun (WGS) entry which is preliminary data.</text>
</comment>
<evidence type="ECO:0000313" key="3">
    <source>
        <dbReference type="EMBL" id="GAG48946.1"/>
    </source>
</evidence>
<gene>
    <name evidence="3" type="ORF">S01H1_82307</name>
</gene>
<accession>X0ZL06</accession>
<evidence type="ECO:0000256" key="1">
    <source>
        <dbReference type="SAM" id="Phobius"/>
    </source>
</evidence>
<proteinExistence type="predicted"/>
<dbReference type="Pfam" id="PF16363">
    <property type="entry name" value="GDP_Man_Dehyd"/>
    <property type="match status" value="1"/>
</dbReference>
<dbReference type="SUPFAM" id="SSF51735">
    <property type="entry name" value="NAD(P)-binding Rossmann-fold domains"/>
    <property type="match status" value="1"/>
</dbReference>
<name>X0ZL06_9ZZZZ</name>
<dbReference type="AlphaFoldDB" id="X0ZL06"/>
<keyword evidence="1" id="KW-0472">Membrane</keyword>
<keyword evidence="1" id="KW-1133">Transmembrane helix</keyword>
<evidence type="ECO:0000259" key="2">
    <source>
        <dbReference type="Pfam" id="PF16363"/>
    </source>
</evidence>
<dbReference type="InterPro" id="IPR036291">
    <property type="entry name" value="NAD(P)-bd_dom_sf"/>
</dbReference>
<dbReference type="Gene3D" id="3.40.50.720">
    <property type="entry name" value="NAD(P)-binding Rossmann-like Domain"/>
    <property type="match status" value="1"/>
</dbReference>
<dbReference type="PANTHER" id="PTHR43000">
    <property type="entry name" value="DTDP-D-GLUCOSE 4,6-DEHYDRATASE-RELATED"/>
    <property type="match status" value="1"/>
</dbReference>
<organism evidence="3">
    <name type="scientific">marine sediment metagenome</name>
    <dbReference type="NCBI Taxonomy" id="412755"/>
    <lineage>
        <taxon>unclassified sequences</taxon>
        <taxon>metagenomes</taxon>
        <taxon>ecological metagenomes</taxon>
    </lineage>
</organism>
<feature type="transmembrane region" description="Helical" evidence="1">
    <location>
        <begin position="12"/>
        <end position="31"/>
    </location>
</feature>
<feature type="domain" description="NAD(P)-binding" evidence="2">
    <location>
        <begin position="14"/>
        <end position="138"/>
    </location>
</feature>